<dbReference type="PRINTS" id="PR00467">
    <property type="entry name" value="MAMLPOXGNASE"/>
</dbReference>
<dbReference type="PROSITE" id="PS51393">
    <property type="entry name" value="LIPOXYGENASE_3"/>
    <property type="match status" value="1"/>
</dbReference>
<dbReference type="GO" id="GO:0016702">
    <property type="term" value="F:oxidoreductase activity, acting on single donors with incorporation of molecular oxygen, incorporation of two atoms of oxygen"/>
    <property type="evidence" value="ECO:0007669"/>
    <property type="project" value="InterPro"/>
</dbReference>
<organism evidence="8 9">
    <name type="scientific">Cyprinus carpio</name>
    <name type="common">Common carp</name>
    <dbReference type="NCBI Taxonomy" id="7962"/>
    <lineage>
        <taxon>Eukaryota</taxon>
        <taxon>Metazoa</taxon>
        <taxon>Chordata</taxon>
        <taxon>Craniata</taxon>
        <taxon>Vertebrata</taxon>
        <taxon>Euteleostomi</taxon>
        <taxon>Actinopterygii</taxon>
        <taxon>Neopterygii</taxon>
        <taxon>Teleostei</taxon>
        <taxon>Ostariophysi</taxon>
        <taxon>Cypriniformes</taxon>
        <taxon>Cyprinidae</taxon>
        <taxon>Cyprininae</taxon>
        <taxon>Cyprinus</taxon>
    </lineage>
</organism>
<feature type="binding site" evidence="5">
    <location>
        <position position="494"/>
    </location>
    <ligand>
        <name>Fe cation</name>
        <dbReference type="ChEBI" id="CHEBI:24875"/>
        <note>catalytic</note>
    </ligand>
</feature>
<dbReference type="InterPro" id="IPR036226">
    <property type="entry name" value="LipOase_C_sf"/>
</dbReference>
<keyword evidence="6" id="KW-0732">Signal</keyword>
<dbReference type="Gene3D" id="1.20.245.10">
    <property type="entry name" value="Lipoxygenase-1, Domain 5"/>
    <property type="match status" value="1"/>
</dbReference>
<dbReference type="InterPro" id="IPR000907">
    <property type="entry name" value="LipOase"/>
</dbReference>
<proteinExistence type="inferred from homology"/>
<dbReference type="Gene3D" id="3.10.450.60">
    <property type="match status" value="1"/>
</dbReference>
<dbReference type="PANTHER" id="PTHR11771">
    <property type="entry name" value="LIPOXYGENASE"/>
    <property type="match status" value="1"/>
</dbReference>
<protein>
    <submittedName>
        <fullName evidence="8">Zgc:152891</fullName>
    </submittedName>
</protein>
<evidence type="ECO:0000313" key="9">
    <source>
        <dbReference type="Proteomes" id="UP000694700"/>
    </source>
</evidence>
<sequence length="494" mass="56030">MLFFFICRWGTFVEGGPHCADMTSVTALGPNLSYIRQRIFFSPIEYVQAHWKEDAFFGYQCINGCNPLCIRQIHNLPPNLSVTSEMVRPFLPEDSSLGQEMERGRVYLLDYEILDQLPANTINDKQSYLAAPLCLLHYSQQGELKPIAIQLQQAPGPQNPVFLPSDSAPDWLLAKMWVRNSDFQVHQLLSHFLRIHLFGEVCCTATLRQLPEIHPLHQLLMPHLRSTLQINIQARFTLLATKGVFDKSIGCGLEAIPLLLARGTQRLRYSSMCVPDDVKIRGLDALPICYYAQDALRVWDALHRFVAGWIRLYYCSDEDVQHDCELQNWIWEIFTEGFLGLSHIGAPQSFQTAAELCKFVTMVIFSCSALHSAVNFSQLDFNIWIPNSPAAMSRPPSQTKGSVSEEDIFSFLPEVNSSCHVLSILSLLSQPAIDFVPLCHYNEWYFSSGAIAKLVAEVRRELKTLAKVIADRNSQLELPYPYLSPDRIENSVTI</sequence>
<feature type="signal peptide" evidence="6">
    <location>
        <begin position="1"/>
        <end position="15"/>
    </location>
</feature>
<dbReference type="InterPro" id="IPR001885">
    <property type="entry name" value="LipOase_mml"/>
</dbReference>
<evidence type="ECO:0000256" key="5">
    <source>
        <dbReference type="PIRSR" id="PIRSR601885-1"/>
    </source>
</evidence>
<evidence type="ECO:0000256" key="6">
    <source>
        <dbReference type="SAM" id="SignalP"/>
    </source>
</evidence>
<keyword evidence="2 5" id="KW-0479">Metal-binding</keyword>
<feature type="binding site" evidence="5">
    <location>
        <position position="191"/>
    </location>
    <ligand>
        <name>Fe cation</name>
        <dbReference type="ChEBI" id="CHEBI:24875"/>
        <note>catalytic</note>
    </ligand>
</feature>
<evidence type="ECO:0000256" key="2">
    <source>
        <dbReference type="ARBA" id="ARBA00022723"/>
    </source>
</evidence>
<dbReference type="Pfam" id="PF00305">
    <property type="entry name" value="Lipoxygenase"/>
    <property type="match status" value="1"/>
</dbReference>
<dbReference type="PROSITE" id="PS00081">
    <property type="entry name" value="LIPOXYGENASE_2"/>
    <property type="match status" value="1"/>
</dbReference>
<accession>A0A8C1SVY3</accession>
<dbReference type="AlphaFoldDB" id="A0A8C1SVY3"/>
<evidence type="ECO:0000259" key="7">
    <source>
        <dbReference type="PROSITE" id="PS51393"/>
    </source>
</evidence>
<feature type="binding site" evidence="5">
    <location>
        <position position="196"/>
    </location>
    <ligand>
        <name>Fe cation</name>
        <dbReference type="ChEBI" id="CHEBI:24875"/>
        <note>catalytic</note>
    </ligand>
</feature>
<dbReference type="Proteomes" id="UP000694700">
    <property type="component" value="Unplaced"/>
</dbReference>
<evidence type="ECO:0000313" key="8">
    <source>
        <dbReference type="Ensembl" id="ENSCCRP00015013847.1"/>
    </source>
</evidence>
<evidence type="ECO:0000256" key="1">
    <source>
        <dbReference type="ARBA" id="ARBA00009419"/>
    </source>
</evidence>
<comment type="similarity">
    <text evidence="1">Belongs to the lipoxygenase family.</text>
</comment>
<feature type="domain" description="Lipoxygenase" evidence="7">
    <location>
        <begin position="1"/>
        <end position="494"/>
    </location>
</feature>
<keyword evidence="4" id="KW-0560">Oxidoreductase</keyword>
<evidence type="ECO:0000256" key="4">
    <source>
        <dbReference type="ARBA" id="ARBA00023002"/>
    </source>
</evidence>
<reference evidence="8" key="1">
    <citation type="submission" date="2025-08" db="UniProtKB">
        <authorList>
            <consortium name="Ensembl"/>
        </authorList>
    </citation>
    <scope>IDENTIFICATION</scope>
</reference>
<comment type="cofactor">
    <cofactor evidence="5">
        <name>Fe cation</name>
        <dbReference type="ChEBI" id="CHEBI:24875"/>
    </cofactor>
    <text evidence="5">Binds 1 Fe cation per subunit.</text>
</comment>
<keyword evidence="5" id="KW-0408">Iron</keyword>
<dbReference type="PRINTS" id="PR00087">
    <property type="entry name" value="LIPOXYGENASE"/>
</dbReference>
<feature type="chain" id="PRO_5034638328" evidence="6">
    <location>
        <begin position="16"/>
        <end position="494"/>
    </location>
</feature>
<dbReference type="InterPro" id="IPR013819">
    <property type="entry name" value="LipOase_C"/>
</dbReference>
<keyword evidence="3" id="KW-0223">Dioxygenase</keyword>
<evidence type="ECO:0000256" key="3">
    <source>
        <dbReference type="ARBA" id="ARBA00022964"/>
    </source>
</evidence>
<name>A0A8C1SVY3_CYPCA</name>
<dbReference type="SUPFAM" id="SSF48484">
    <property type="entry name" value="Lipoxigenase"/>
    <property type="match status" value="1"/>
</dbReference>
<dbReference type="GO" id="GO:0034440">
    <property type="term" value="P:lipid oxidation"/>
    <property type="evidence" value="ECO:0007669"/>
    <property type="project" value="InterPro"/>
</dbReference>
<dbReference type="GO" id="GO:0005506">
    <property type="term" value="F:iron ion binding"/>
    <property type="evidence" value="ECO:0007669"/>
    <property type="project" value="InterPro"/>
</dbReference>
<dbReference type="InterPro" id="IPR020834">
    <property type="entry name" value="LipOase_CS"/>
</dbReference>
<dbReference type="Ensembl" id="ENSCCRT00015014343.1">
    <property type="protein sequence ID" value="ENSCCRP00015013847.1"/>
    <property type="gene ID" value="ENSCCRG00015006114.1"/>
</dbReference>
<feature type="binding site" evidence="5">
    <location>
        <position position="371"/>
    </location>
    <ligand>
        <name>Fe cation</name>
        <dbReference type="ChEBI" id="CHEBI:24875"/>
        <note>catalytic</note>
    </ligand>
</feature>